<evidence type="ECO:0000313" key="4">
    <source>
        <dbReference type="Proteomes" id="UP000074108"/>
    </source>
</evidence>
<dbReference type="Proteomes" id="UP000074108">
    <property type="component" value="Unassembled WGS sequence"/>
</dbReference>
<name>A0A147K5N3_9BACI</name>
<organism evidence="3 4">
    <name type="scientific">Bacillus coahuilensis p1.1.43</name>
    <dbReference type="NCBI Taxonomy" id="1150625"/>
    <lineage>
        <taxon>Bacteria</taxon>
        <taxon>Bacillati</taxon>
        <taxon>Bacillota</taxon>
        <taxon>Bacilli</taxon>
        <taxon>Bacillales</taxon>
        <taxon>Bacillaceae</taxon>
        <taxon>Bacillus</taxon>
    </lineage>
</organism>
<proteinExistence type="predicted"/>
<evidence type="ECO:0000259" key="2">
    <source>
        <dbReference type="Pfam" id="PF13490"/>
    </source>
</evidence>
<feature type="transmembrane region" description="Helical" evidence="1">
    <location>
        <begin position="90"/>
        <end position="109"/>
    </location>
</feature>
<accession>A0A147K5N3</accession>
<keyword evidence="4" id="KW-1185">Reference proteome</keyword>
<feature type="domain" description="Putative zinc-finger" evidence="2">
    <location>
        <begin position="6"/>
        <end position="38"/>
    </location>
</feature>
<dbReference type="EMBL" id="LDYG01000046">
    <property type="protein sequence ID" value="KUP04937.1"/>
    <property type="molecule type" value="Genomic_DNA"/>
</dbReference>
<dbReference type="AlphaFoldDB" id="A0A147K5N3"/>
<protein>
    <submittedName>
        <fullName evidence="3">Anti-sigma W factor</fullName>
    </submittedName>
</protein>
<keyword evidence="1" id="KW-0812">Transmembrane</keyword>
<dbReference type="PATRIC" id="fig|1150625.3.peg.2939"/>
<gene>
    <name evidence="3" type="ORF">Q75_13990</name>
</gene>
<keyword evidence="1" id="KW-1133">Transmembrane helix</keyword>
<keyword evidence="1" id="KW-0472">Membrane</keyword>
<dbReference type="RefSeq" id="WP_059351723.1">
    <property type="nucleotide sequence ID" value="NZ_LDYG01000046.1"/>
</dbReference>
<evidence type="ECO:0000256" key="1">
    <source>
        <dbReference type="SAM" id="Phobius"/>
    </source>
</evidence>
<comment type="caution">
    <text evidence="3">The sequence shown here is derived from an EMBL/GenBank/DDBJ whole genome shotgun (WGS) entry which is preliminary data.</text>
</comment>
<evidence type="ECO:0000313" key="3">
    <source>
        <dbReference type="EMBL" id="KUP04937.1"/>
    </source>
</evidence>
<dbReference type="InterPro" id="IPR027383">
    <property type="entry name" value="Znf_put"/>
</dbReference>
<dbReference type="STRING" id="1150625.Q75_13990"/>
<reference evidence="3 4" key="1">
    <citation type="journal article" date="2016" name="Front. Microbiol.">
        <title>Microevolution Analysis of Bacillus coahuilensis Unveils Differences in Phosphorus Acquisition Strategies and Their Regulation.</title>
        <authorList>
            <person name="Gomez-Lunar Z."/>
            <person name="Hernandez-Gonzalez I."/>
            <person name="Rodriguez-Torres M.D."/>
            <person name="Souza V."/>
            <person name="Olmedo-Alvarez G."/>
        </authorList>
    </citation>
    <scope>NUCLEOTIDE SEQUENCE [LARGE SCALE GENOMIC DNA]</scope>
    <source>
        <strain evidence="4">p1.1.43</strain>
    </source>
</reference>
<dbReference type="Pfam" id="PF13490">
    <property type="entry name" value="zf-HC2"/>
    <property type="match status" value="1"/>
</dbReference>
<dbReference type="OrthoDB" id="9782842at2"/>
<sequence>MSKCPEHIIDYMHDYLDDDITKEHESALKEHLHSCSDCKEYFQDLKKAIALVQSTSHVSAPVNFTESVMARLPREKRKVGVERWFKNHPMLVAAAIFFLLMGGSFISSFSNQDQLAFTNHPELRVEGQTVIVPEGVSIDQDIFVKNGNLIIEGQVNGDVRIINGEVSDGEQYLASAGKVTGEVEVIDQAFTWLWVQMKDFFGSLVN</sequence>